<organism evidence="5">
    <name type="scientific">Timema genevievae</name>
    <name type="common">Walking stick</name>
    <dbReference type="NCBI Taxonomy" id="629358"/>
    <lineage>
        <taxon>Eukaryota</taxon>
        <taxon>Metazoa</taxon>
        <taxon>Ecdysozoa</taxon>
        <taxon>Arthropoda</taxon>
        <taxon>Hexapoda</taxon>
        <taxon>Insecta</taxon>
        <taxon>Pterygota</taxon>
        <taxon>Neoptera</taxon>
        <taxon>Polyneoptera</taxon>
        <taxon>Phasmatodea</taxon>
        <taxon>Timematodea</taxon>
        <taxon>Timematoidea</taxon>
        <taxon>Timematidae</taxon>
        <taxon>Timema</taxon>
    </lineage>
</organism>
<gene>
    <name evidence="5" type="ORF">TGEB3V08_LOCUS5466</name>
</gene>
<keyword evidence="3" id="KW-1133">Transmembrane helix</keyword>
<keyword evidence="2" id="KW-0812">Transmembrane</keyword>
<evidence type="ECO:0000313" key="5">
    <source>
        <dbReference type="EMBL" id="CAD7593799.1"/>
    </source>
</evidence>
<evidence type="ECO:0000256" key="2">
    <source>
        <dbReference type="ARBA" id="ARBA00022692"/>
    </source>
</evidence>
<evidence type="ECO:0000256" key="4">
    <source>
        <dbReference type="ARBA" id="ARBA00023136"/>
    </source>
</evidence>
<protein>
    <submittedName>
        <fullName evidence="5">Uncharacterized protein</fullName>
    </submittedName>
</protein>
<dbReference type="EMBL" id="OE841035">
    <property type="protein sequence ID" value="CAD7593799.1"/>
    <property type="molecule type" value="Genomic_DNA"/>
</dbReference>
<dbReference type="AlphaFoldDB" id="A0A7R9PM83"/>
<name>A0A7R9PM83_TIMGE</name>
<evidence type="ECO:0000256" key="1">
    <source>
        <dbReference type="ARBA" id="ARBA00004141"/>
    </source>
</evidence>
<dbReference type="PANTHER" id="PTHR28668:SF1">
    <property type="entry name" value="TRANSMEMBRANE PROTEIN 234"/>
    <property type="match status" value="1"/>
</dbReference>
<proteinExistence type="predicted"/>
<dbReference type="InterPro" id="IPR018908">
    <property type="entry name" value="TMEM234"/>
</dbReference>
<evidence type="ECO:0000256" key="3">
    <source>
        <dbReference type="ARBA" id="ARBA00022989"/>
    </source>
</evidence>
<sequence length="247" mass="27185">MCKLTALYWPTPRTVLPCAAGDLEHVTVCSRRMVAPTPVSLLLFPRLKSTSIQVFYLNNFYSSITKYLVPLALNQAGSLLYFVALAKTDLSLSVPVANSLTFVFTALTGIVIGEETPNKATDGLVFDGRLDRFLISVTKKPQALVATAVEVVMFTPKEVCPHLCRGRGENHFGKATLSTSNWDLNSVLPVIGRLVYCESYTLDRVSTEAESLIAMGEPKDYAEHKCLRTTLMRTVLDAAAHFLVHID</sequence>
<accession>A0A7R9PM83</accession>
<dbReference type="GO" id="GO:0016020">
    <property type="term" value="C:membrane"/>
    <property type="evidence" value="ECO:0007669"/>
    <property type="project" value="UniProtKB-SubCell"/>
</dbReference>
<reference evidence="5" key="1">
    <citation type="submission" date="2020-11" db="EMBL/GenBank/DDBJ databases">
        <authorList>
            <person name="Tran Van P."/>
        </authorList>
    </citation>
    <scope>NUCLEOTIDE SEQUENCE</scope>
</reference>
<keyword evidence="4" id="KW-0472">Membrane</keyword>
<comment type="subcellular location">
    <subcellularLocation>
        <location evidence="1">Membrane</location>
        <topology evidence="1">Multi-pass membrane protein</topology>
    </subcellularLocation>
</comment>
<dbReference type="PANTHER" id="PTHR28668">
    <property type="entry name" value="TRANSMEMBRANE PROTEIN 234"/>
    <property type="match status" value="1"/>
</dbReference>
<dbReference type="Pfam" id="PF10639">
    <property type="entry name" value="TMEM234"/>
    <property type="match status" value="1"/>
</dbReference>